<dbReference type="SUPFAM" id="SSF46785">
    <property type="entry name" value="Winged helix' DNA-binding domain"/>
    <property type="match status" value="1"/>
</dbReference>
<dbReference type="PANTHER" id="PTHR43537">
    <property type="entry name" value="TRANSCRIPTIONAL REGULATOR, GNTR FAMILY"/>
    <property type="match status" value="1"/>
</dbReference>
<keyword evidence="1" id="KW-0805">Transcription regulation</keyword>
<dbReference type="Pfam" id="PF07729">
    <property type="entry name" value="FCD"/>
    <property type="match status" value="1"/>
</dbReference>
<evidence type="ECO:0000256" key="2">
    <source>
        <dbReference type="ARBA" id="ARBA00023125"/>
    </source>
</evidence>
<dbReference type="PROSITE" id="PS50949">
    <property type="entry name" value="HTH_GNTR"/>
    <property type="match status" value="1"/>
</dbReference>
<dbReference type="GO" id="GO:0003700">
    <property type="term" value="F:DNA-binding transcription factor activity"/>
    <property type="evidence" value="ECO:0007669"/>
    <property type="project" value="InterPro"/>
</dbReference>
<sequence length="238" mass="26367">MSRSLQENSAKTLEEADWVQPIVKENLSDRAYSDLRQALMRGQLRPGALLRLRPMSARFGISATPMREALLRLVSEKALTLDARGTVVVPTLTLDQLLEIRAVRTDLEGRAAAAAARFASKQEIDGLEAIHRQISQCHLSQQFEKAVDLNTEFHLGLCRLGRMPIVYDIVEGLWVRCGPILSHLYDAGLPDWEPHPHLRVIAALRAGDGEGARDAIREDIERGGQGLLTHVKDVDEGA</sequence>
<dbReference type="GO" id="GO:0003677">
    <property type="term" value="F:DNA binding"/>
    <property type="evidence" value="ECO:0007669"/>
    <property type="project" value="UniProtKB-KW"/>
</dbReference>
<dbReference type="InterPro" id="IPR011711">
    <property type="entry name" value="GntR_C"/>
</dbReference>
<dbReference type="RefSeq" id="WP_017264932.1">
    <property type="nucleotide sequence ID" value="NZ_CP088115.1"/>
</dbReference>
<dbReference type="PANTHER" id="PTHR43537:SF39">
    <property type="entry name" value="HTH-TYPE TRANSCRIPTIONAL REGULATOR MCBR"/>
    <property type="match status" value="1"/>
</dbReference>
<evidence type="ECO:0000256" key="3">
    <source>
        <dbReference type="ARBA" id="ARBA00023163"/>
    </source>
</evidence>
<dbReference type="AlphaFoldDB" id="A0A6A7ZK57"/>
<dbReference type="InterPro" id="IPR008920">
    <property type="entry name" value="TF_FadR/GntR_C"/>
</dbReference>
<feature type="domain" description="HTH gntR-type" evidence="4">
    <location>
        <begin position="25"/>
        <end position="91"/>
    </location>
</feature>
<dbReference type="Gene3D" id="1.20.120.530">
    <property type="entry name" value="GntR ligand-binding domain-like"/>
    <property type="match status" value="1"/>
</dbReference>
<dbReference type="Gene3D" id="1.10.10.10">
    <property type="entry name" value="Winged helix-like DNA-binding domain superfamily/Winged helix DNA-binding domain"/>
    <property type="match status" value="1"/>
</dbReference>
<reference evidence="5" key="1">
    <citation type="journal article" date="2013" name="Genome Biol.">
        <title>Comparative genomics of the core and accessory genomes of 48 Sinorhizobium strains comprising five genospecies.</title>
        <authorList>
            <person name="Sugawara M."/>
            <person name="Epstein B."/>
            <person name="Badgley B.D."/>
            <person name="Unno T."/>
            <person name="Xu L."/>
            <person name="Reese J."/>
            <person name="Gyaneshwar P."/>
            <person name="Denny R."/>
            <person name="Mudge J."/>
            <person name="Bharti A.K."/>
            <person name="Farmer A.D."/>
            <person name="May G.D."/>
            <person name="Woodward J.E."/>
            <person name="Medigue C."/>
            <person name="Vallenet D."/>
            <person name="Lajus A."/>
            <person name="Rouy Z."/>
            <person name="Martinez-Vaz B."/>
            <person name="Tiffin P."/>
            <person name="Young N.D."/>
            <person name="Sadowsky M.J."/>
        </authorList>
    </citation>
    <scope>NUCLEOTIDE SEQUENCE</scope>
    <source>
        <strain evidence="5">M30</strain>
    </source>
</reference>
<dbReference type="SUPFAM" id="SSF48008">
    <property type="entry name" value="GntR ligand-binding domain-like"/>
    <property type="match status" value="1"/>
</dbReference>
<dbReference type="InterPro" id="IPR000524">
    <property type="entry name" value="Tscrpt_reg_HTH_GntR"/>
</dbReference>
<dbReference type="SMART" id="SM00895">
    <property type="entry name" value="FCD"/>
    <property type="match status" value="1"/>
</dbReference>
<organism evidence="5">
    <name type="scientific">Rhizobium meliloti</name>
    <name type="common">Ensifer meliloti</name>
    <name type="synonym">Sinorhizobium meliloti</name>
    <dbReference type="NCBI Taxonomy" id="382"/>
    <lineage>
        <taxon>Bacteria</taxon>
        <taxon>Pseudomonadati</taxon>
        <taxon>Pseudomonadota</taxon>
        <taxon>Alphaproteobacteria</taxon>
        <taxon>Hyphomicrobiales</taxon>
        <taxon>Rhizobiaceae</taxon>
        <taxon>Sinorhizobium/Ensifer group</taxon>
        <taxon>Sinorhizobium</taxon>
    </lineage>
</organism>
<dbReference type="Pfam" id="PF00392">
    <property type="entry name" value="GntR"/>
    <property type="match status" value="1"/>
</dbReference>
<comment type="caution">
    <text evidence="5">The sequence shown here is derived from an EMBL/GenBank/DDBJ whole genome shotgun (WGS) entry which is preliminary data.</text>
</comment>
<gene>
    <name evidence="5" type="ORF">GHK45_00765</name>
</gene>
<proteinExistence type="predicted"/>
<dbReference type="EMBL" id="WISP01000014">
    <property type="protein sequence ID" value="MQW02438.1"/>
    <property type="molecule type" value="Genomic_DNA"/>
</dbReference>
<dbReference type="SMART" id="SM00345">
    <property type="entry name" value="HTH_GNTR"/>
    <property type="match status" value="1"/>
</dbReference>
<name>A0A6A7ZK57_RHIML</name>
<dbReference type="InterPro" id="IPR036390">
    <property type="entry name" value="WH_DNA-bd_sf"/>
</dbReference>
<dbReference type="InterPro" id="IPR036388">
    <property type="entry name" value="WH-like_DNA-bd_sf"/>
</dbReference>
<evidence type="ECO:0000259" key="4">
    <source>
        <dbReference type="PROSITE" id="PS50949"/>
    </source>
</evidence>
<accession>A0A6A7ZK57</accession>
<keyword evidence="2" id="KW-0238">DNA-binding</keyword>
<protein>
    <submittedName>
        <fullName evidence="5">FCD domain-containing protein</fullName>
    </submittedName>
</protein>
<evidence type="ECO:0000313" key="5">
    <source>
        <dbReference type="EMBL" id="MQW02438.1"/>
    </source>
</evidence>
<evidence type="ECO:0000256" key="1">
    <source>
        <dbReference type="ARBA" id="ARBA00023015"/>
    </source>
</evidence>
<keyword evidence="3" id="KW-0804">Transcription</keyword>